<dbReference type="Proteomes" id="UP000183788">
    <property type="component" value="Unassembled WGS sequence"/>
</dbReference>
<dbReference type="STRING" id="1004.SAMN05661012_06601"/>
<dbReference type="InterPro" id="IPR047679">
    <property type="entry name" value="BREX_BrxC"/>
</dbReference>
<evidence type="ECO:0000313" key="3">
    <source>
        <dbReference type="EMBL" id="WQG86874.1"/>
    </source>
</evidence>
<evidence type="ECO:0000313" key="5">
    <source>
        <dbReference type="Proteomes" id="UP001326715"/>
    </source>
</evidence>
<sequence length="1142" mass="129642">MLNKELFTLNPDENNLINDGVVEINTAKDEQGLRIIRHELKTFVCEGEYQRGIYRILDTYLKHIDQPKQPAVWVSGFFGSGKSHLVKMLGYLWEDFNFPNGDSARSIKPLPQDVNDLFIELERKQKINGRLSVSGTLKDFPSADIRYSFLQLFLNELGLPQQYHHFKFVYWAKQEGIYDGLKSLVETQGKDFKKEYENLFVSSAIAKSVLELKPEFAENEAKVKENFKANFKRIDSISREQLIDTIKTEILPMFFGNKIPLTIIVLDEVQQFIGSDGDKSIDLQNIAQDICSNFNGKFLLVGTGQNALSETSLLQRLQDRFTVKVSLSDTDVETVTRKTVLEKKPSVINAIDKKLDAALGEISRNLSGTEYGYITSDKTTLVADYPIMPSTRKFWKKILQSIDTAGNSGQLRSQLRIVDESIKKVANNDLGFIVPADLIFEQKQSQLLQNALLLNETNNLIEGRKSKGGDAALEGRILSVVFLIDQLGEETKGNRLKSDVNTIAELLIENLNEPSDNFRTKIDDLIKKLVSEKVLMPVNDEFKLQTKIGTEWEQEYNIHAQKISGSGEYQIQSLRREKIIAFFKEKTKTINILQGVSKQKRDFEIWDKDTRPNTENKLNVWVRDGWFENESVVLNEIRAEGLDAPLAYVFVKKFRDSDLTSEIIKYLAAGLTVDLKKGSATTPEGEQAKKSMETRQSLAKIAIEELIDKICQEAIVYLAGGNKVEVGAIKDNIEEALNSIADRQFIDFKSKGDYKDWDKALTKALSGDPDALKKIGWDKEPKDHPVAIEITRFIGNNTKQGKEIRSHFVKAPYGWSQDAIDAIIIMLKNTEHISTPEPNINQSKIGNANFKKEVHILSASDKIKLRKLYQDAGISCKPGEEFLHSNTFLTKLRDLACTISGDAPKPEPINLQFVKDIENLDGNERLTRLLEEQEDLKAKINEWRKKAEVVKSREPQWYLLSELVNYANGDMEQLKTEIGAIRENRLLLQEPDPVYPKLIELTDQLKEALNKLKGGYIYLYDAKMKDLQGNVYFDELVLEQKQSILARHQLLIKPGIKSLDAQELLMQLQKASLYTWETKIAALPSQFQSALEDAIKVAAPQCQTFSLPRITINNQADIDRYVANIRAQLEDLLKNASSIIIK</sequence>
<keyword evidence="5" id="KW-1185">Reference proteome</keyword>
<dbReference type="EMBL" id="CP140154">
    <property type="protein sequence ID" value="WQG86874.1"/>
    <property type="molecule type" value="Genomic_DNA"/>
</dbReference>
<evidence type="ECO:0000313" key="2">
    <source>
        <dbReference type="EMBL" id="SFW90375.1"/>
    </source>
</evidence>
<reference evidence="3 5" key="2">
    <citation type="submission" date="2023-11" db="EMBL/GenBank/DDBJ databases">
        <title>MicrobeMod: A computational toolkit for identifying prokaryotic methylation and restriction-modification with nanopore sequencing.</title>
        <authorList>
            <person name="Crits-Christoph A."/>
            <person name="Kang S.C."/>
            <person name="Lee H."/>
            <person name="Ostrov N."/>
        </authorList>
    </citation>
    <scope>NUCLEOTIDE SEQUENCE [LARGE SCALE GENOMIC DNA]</scope>
    <source>
        <strain evidence="3 5">ATCC 23090</strain>
    </source>
</reference>
<gene>
    <name evidence="3" type="primary">brxC</name>
    <name evidence="2" type="ORF">SAMN05661012_06601</name>
    <name evidence="3" type="ORF">SR876_18305</name>
</gene>
<dbReference type="InterPro" id="IPR027417">
    <property type="entry name" value="P-loop_NTPase"/>
</dbReference>
<keyword evidence="1" id="KW-0175">Coiled coil</keyword>
<name>A0A1K1T211_9BACT</name>
<evidence type="ECO:0000313" key="4">
    <source>
        <dbReference type="Proteomes" id="UP000183788"/>
    </source>
</evidence>
<dbReference type="AlphaFoldDB" id="A0A1K1T211"/>
<organism evidence="2 4">
    <name type="scientific">Chitinophaga sancti</name>
    <dbReference type="NCBI Taxonomy" id="1004"/>
    <lineage>
        <taxon>Bacteria</taxon>
        <taxon>Pseudomonadati</taxon>
        <taxon>Bacteroidota</taxon>
        <taxon>Chitinophagia</taxon>
        <taxon>Chitinophagales</taxon>
        <taxon>Chitinophagaceae</taxon>
        <taxon>Chitinophaga</taxon>
    </lineage>
</organism>
<dbReference type="SUPFAM" id="SSF52540">
    <property type="entry name" value="P-loop containing nucleoside triphosphate hydrolases"/>
    <property type="match status" value="1"/>
</dbReference>
<dbReference type="NCBIfam" id="NF033441">
    <property type="entry name" value="BREX_BrxC"/>
    <property type="match status" value="1"/>
</dbReference>
<dbReference type="Proteomes" id="UP001326715">
    <property type="component" value="Chromosome"/>
</dbReference>
<dbReference type="RefSeq" id="WP_072366579.1">
    <property type="nucleotide sequence ID" value="NZ_CP139972.1"/>
</dbReference>
<protein>
    <submittedName>
        <fullName evidence="3">BREX system P-loop protein BrxC</fullName>
    </submittedName>
</protein>
<proteinExistence type="predicted"/>
<feature type="coiled-coil region" evidence="1">
    <location>
        <begin position="926"/>
        <end position="953"/>
    </location>
</feature>
<accession>A0A1K1T211</accession>
<dbReference type="OrthoDB" id="3201900at2"/>
<dbReference type="EMBL" id="FPIZ01000048">
    <property type="protein sequence ID" value="SFW90375.1"/>
    <property type="molecule type" value="Genomic_DNA"/>
</dbReference>
<evidence type="ECO:0000256" key="1">
    <source>
        <dbReference type="SAM" id="Coils"/>
    </source>
</evidence>
<reference evidence="2 4" key="1">
    <citation type="submission" date="2016-11" db="EMBL/GenBank/DDBJ databases">
        <authorList>
            <person name="Jaros S."/>
            <person name="Januszkiewicz K."/>
            <person name="Wedrychowicz H."/>
        </authorList>
    </citation>
    <scope>NUCLEOTIDE SEQUENCE [LARGE SCALE GENOMIC DNA]</scope>
    <source>
        <strain evidence="2 4">DSM 784</strain>
    </source>
</reference>